<proteinExistence type="predicted"/>
<evidence type="ECO:0000313" key="4">
    <source>
        <dbReference type="Proteomes" id="UP000702954"/>
    </source>
</evidence>
<evidence type="ECO:0000313" key="1">
    <source>
        <dbReference type="EMBL" id="GBU06085.1"/>
    </source>
</evidence>
<dbReference type="EMBL" id="SLZV01000045">
    <property type="protein sequence ID" value="TCS60177.1"/>
    <property type="molecule type" value="Genomic_DNA"/>
</dbReference>
<gene>
    <name evidence="2" type="ORF">EDD74_14517</name>
    <name evidence="1" type="ORF">FAEUMB_26260</name>
</gene>
<comment type="caution">
    <text evidence="2">The sequence shown here is derived from an EMBL/GenBank/DDBJ whole genome shotgun (WGS) entry which is preliminary data.</text>
</comment>
<dbReference type="AlphaFoldDB" id="A0A4R3J4D9"/>
<dbReference type="EMBL" id="BHEO01000008">
    <property type="protein sequence ID" value="GBU06085.1"/>
    <property type="molecule type" value="Genomic_DNA"/>
</dbReference>
<accession>A0A4R3J4D9</accession>
<name>A0A4R3J4D9_9FIRM</name>
<evidence type="ECO:0000313" key="2">
    <source>
        <dbReference type="EMBL" id="TCS60177.1"/>
    </source>
</evidence>
<reference evidence="2 3" key="2">
    <citation type="submission" date="2019-03" db="EMBL/GenBank/DDBJ databases">
        <title>Genomic Encyclopedia of Type Strains, Phase IV (KMG-IV): sequencing the most valuable type-strain genomes for metagenomic binning, comparative biology and taxonomic classification.</title>
        <authorList>
            <person name="Goeker M."/>
        </authorList>
    </citation>
    <scope>NUCLEOTIDE SEQUENCE [LARGE SCALE GENOMIC DNA]</scope>
    <source>
        <strain evidence="2 3">DSM 103426</strain>
    </source>
</reference>
<protein>
    <submittedName>
        <fullName evidence="2">Uncharacterized protein</fullName>
    </submittedName>
</protein>
<dbReference type="Proteomes" id="UP000294613">
    <property type="component" value="Unassembled WGS sequence"/>
</dbReference>
<keyword evidence="4" id="KW-1185">Reference proteome</keyword>
<dbReference type="Proteomes" id="UP000702954">
    <property type="component" value="Unassembled WGS sequence"/>
</dbReference>
<evidence type="ECO:0000313" key="3">
    <source>
        <dbReference type="Proteomes" id="UP000294613"/>
    </source>
</evidence>
<reference evidence="1 4" key="1">
    <citation type="journal article" date="2018" name="Int. J. Syst. Evol. Microbiol.">
        <title>Draft Genome Sequence of Faecalimonas umbilicata JCM 30896T, an Acetate-Producing Bacterium Isolated from Human Feces.</title>
        <authorList>
            <person name="Sakamoto M."/>
            <person name="Ikeyama N."/>
            <person name="Yuki M."/>
            <person name="Ohkuma M."/>
        </authorList>
    </citation>
    <scope>NUCLEOTIDE SEQUENCE [LARGE SCALE GENOMIC DNA]</scope>
    <source>
        <strain evidence="1 4">EGH7</strain>
    </source>
</reference>
<sequence>MEAEKNYLVIGYHRGKVIAKDEWNSLYYVECEEEMAPIGTLIEPRVLQPVQKLEKEEQKEIHEIYEKQRELIGKEHRQTLSVFPKKLTIAEFLEETRGWNGIR</sequence>
<dbReference type="RefSeq" id="WP_174704857.1">
    <property type="nucleotide sequence ID" value="NZ_BHEO01000008.1"/>
</dbReference>
<organism evidence="2 3">
    <name type="scientific">Faecalimonas umbilicata</name>
    <dbReference type="NCBI Taxonomy" id="1912855"/>
    <lineage>
        <taxon>Bacteria</taxon>
        <taxon>Bacillati</taxon>
        <taxon>Bacillota</taxon>
        <taxon>Clostridia</taxon>
        <taxon>Lachnospirales</taxon>
        <taxon>Lachnospiraceae</taxon>
        <taxon>Faecalimonas</taxon>
    </lineage>
</organism>